<gene>
    <name evidence="6 9" type="primary">sucC</name>
    <name evidence="9" type="ORF">P2G67_12725</name>
</gene>
<keyword evidence="2 6" id="KW-0436">Ligase</keyword>
<comment type="catalytic activity">
    <reaction evidence="6">
        <text>GTP + succinate + CoA = succinyl-CoA + GDP + phosphate</text>
        <dbReference type="Rhea" id="RHEA:22120"/>
        <dbReference type="ChEBI" id="CHEBI:30031"/>
        <dbReference type="ChEBI" id="CHEBI:37565"/>
        <dbReference type="ChEBI" id="CHEBI:43474"/>
        <dbReference type="ChEBI" id="CHEBI:57287"/>
        <dbReference type="ChEBI" id="CHEBI:57292"/>
        <dbReference type="ChEBI" id="CHEBI:58189"/>
    </reaction>
</comment>
<dbReference type="InterPro" id="IPR016102">
    <property type="entry name" value="Succinyl-CoA_synth-like"/>
</dbReference>
<feature type="binding site" evidence="6">
    <location>
        <position position="116"/>
    </location>
    <ligand>
        <name>ATP</name>
        <dbReference type="ChEBI" id="CHEBI:30616"/>
    </ligand>
</feature>
<dbReference type="PROSITE" id="PS01217">
    <property type="entry name" value="SUCCINYL_COA_LIG_3"/>
    <property type="match status" value="1"/>
</dbReference>
<keyword evidence="10" id="KW-1185">Reference proteome</keyword>
<protein>
    <recommendedName>
        <fullName evidence="6">Succinate--CoA ligase [ADP-forming] subunit beta</fullName>
        <ecNumber evidence="6">6.2.1.5</ecNumber>
    </recommendedName>
    <alternativeName>
        <fullName evidence="6">Succinyl-CoA synthetase subunit beta</fullName>
        <shortName evidence="6">SCS-beta</shortName>
    </alternativeName>
</protein>
<sequence>MNIHEYQAKSLLAKFGVAVPRGHVAYTPDEAEAAAKELGGPVWVVKSQIHAGGRGAGRFQDDPEGKGGVRVSKSIEEVRANAGAMLGHVLVTKQTGSAGKEVKRLYIEEGCDIARELYLSMLVDRASSRVTVVASTEGGMEIEEVAASHPEKIVKEPVDPAVGLMPFQARKIAFALGLEGKQVGAAAKFLAAMYKAFTELDVSLMEINPLVVTGEGAVIALDAKMGFDDNALFRHPDVAEMRDEDEEDPMEIEAGRHELNYIKLDGNIGCMVNGAGLAMATMDIIKLYGGEPANFLDVGGGATKERVTAAFKIILSDPNVEGILVNIFGGIMRCDVIAEGVVAAAREVSLHVPLVVRLEGTNVELGKKILEESGLPIVSADNLADAAEKIVSAVKEAN</sequence>
<feature type="binding site" evidence="6">
    <location>
        <position position="273"/>
    </location>
    <ligand>
        <name>substrate</name>
        <note>ligand shared with subunit alpha</note>
    </ligand>
</feature>
<dbReference type="InterPro" id="IPR013650">
    <property type="entry name" value="ATP-grasp_succ-CoA_synth-type"/>
</dbReference>
<evidence type="ECO:0000256" key="4">
    <source>
        <dbReference type="ARBA" id="ARBA00022741"/>
    </source>
</evidence>
<dbReference type="NCBIfam" id="NF001913">
    <property type="entry name" value="PRK00696.1"/>
    <property type="match status" value="1"/>
</dbReference>
<keyword evidence="3 6" id="KW-0479">Metal-binding</keyword>
<dbReference type="InterPro" id="IPR013815">
    <property type="entry name" value="ATP_grasp_subdomain_1"/>
</dbReference>
<dbReference type="PIRSF" id="PIRSF001554">
    <property type="entry name" value="SucCS_beta"/>
    <property type="match status" value="1"/>
</dbReference>
<evidence type="ECO:0000313" key="10">
    <source>
        <dbReference type="Proteomes" id="UP001215503"/>
    </source>
</evidence>
<comment type="subunit">
    <text evidence="6">Heterotetramer of two alpha and two beta subunits.</text>
</comment>
<dbReference type="PANTHER" id="PTHR11815:SF10">
    <property type="entry name" value="SUCCINATE--COA LIGASE [GDP-FORMING] SUBUNIT BETA, MITOCHONDRIAL"/>
    <property type="match status" value="1"/>
</dbReference>
<keyword evidence="4 6" id="KW-0547">Nucleotide-binding</keyword>
<keyword evidence="6 7" id="KW-0067">ATP-binding</keyword>
<evidence type="ECO:0000256" key="7">
    <source>
        <dbReference type="PROSITE-ProRule" id="PRU00409"/>
    </source>
</evidence>
<comment type="function">
    <text evidence="6">Succinyl-CoA synthetase functions in the citric acid cycle (TCA), coupling the hydrolysis of succinyl-CoA to the synthesis of either ATP or GTP and thus represents the only step of substrate-level phosphorylation in the TCA. The beta subunit provides nucleotide specificity of the enzyme and binds the substrate succinate, while the binding sites for coenzyme A and phosphate are found in the alpha subunit.</text>
</comment>
<evidence type="ECO:0000256" key="6">
    <source>
        <dbReference type="HAMAP-Rule" id="MF_00558"/>
    </source>
</evidence>
<dbReference type="Pfam" id="PF00549">
    <property type="entry name" value="Ligase_CoA"/>
    <property type="match status" value="1"/>
</dbReference>
<evidence type="ECO:0000256" key="3">
    <source>
        <dbReference type="ARBA" id="ARBA00022723"/>
    </source>
</evidence>
<evidence type="ECO:0000313" key="9">
    <source>
        <dbReference type="EMBL" id="MDF2096839.1"/>
    </source>
</evidence>
<dbReference type="PANTHER" id="PTHR11815">
    <property type="entry name" value="SUCCINYL-COA SYNTHETASE BETA CHAIN"/>
    <property type="match status" value="1"/>
</dbReference>
<keyword evidence="1 6" id="KW-0816">Tricarboxylic acid cycle</keyword>
<dbReference type="NCBIfam" id="TIGR01016">
    <property type="entry name" value="sucCoAbeta"/>
    <property type="match status" value="1"/>
</dbReference>
<keyword evidence="5 6" id="KW-0460">Magnesium</keyword>
<comment type="cofactor">
    <cofactor evidence="6">
        <name>Mg(2+)</name>
        <dbReference type="ChEBI" id="CHEBI:18420"/>
    </cofactor>
    <text evidence="6">Binds 1 Mg(2+) ion per subunit.</text>
</comment>
<comment type="pathway">
    <text evidence="6">Carbohydrate metabolism; tricarboxylic acid cycle; succinate from succinyl-CoA (ligase route): step 1/1.</text>
</comment>
<dbReference type="InterPro" id="IPR005809">
    <property type="entry name" value="Succ_CoA_ligase-like_bsu"/>
</dbReference>
<feature type="binding site" evidence="6">
    <location>
        <position position="222"/>
    </location>
    <ligand>
        <name>Mg(2+)</name>
        <dbReference type="ChEBI" id="CHEBI:18420"/>
    </ligand>
</feature>
<proteinExistence type="inferred from homology"/>
<dbReference type="PROSITE" id="PS50975">
    <property type="entry name" value="ATP_GRASP"/>
    <property type="match status" value="1"/>
</dbReference>
<dbReference type="EMBL" id="JARHUD010000007">
    <property type="protein sequence ID" value="MDF2096839.1"/>
    <property type="molecule type" value="Genomic_DNA"/>
</dbReference>
<dbReference type="GO" id="GO:0004775">
    <property type="term" value="F:succinate-CoA ligase (ADP-forming) activity"/>
    <property type="evidence" value="ECO:0007669"/>
    <property type="project" value="UniProtKB-EC"/>
</dbReference>
<evidence type="ECO:0000256" key="1">
    <source>
        <dbReference type="ARBA" id="ARBA00022532"/>
    </source>
</evidence>
<dbReference type="SUPFAM" id="SSF56059">
    <property type="entry name" value="Glutathione synthetase ATP-binding domain-like"/>
    <property type="match status" value="1"/>
</dbReference>
<feature type="binding site" evidence="6">
    <location>
        <position position="108"/>
    </location>
    <ligand>
        <name>ATP</name>
        <dbReference type="ChEBI" id="CHEBI:30616"/>
    </ligand>
</feature>
<organism evidence="9 10">
    <name type="scientific">Aquibaculum arenosum</name>
    <dbReference type="NCBI Taxonomy" id="3032591"/>
    <lineage>
        <taxon>Bacteria</taxon>
        <taxon>Pseudomonadati</taxon>
        <taxon>Pseudomonadota</taxon>
        <taxon>Alphaproteobacteria</taxon>
        <taxon>Rhodospirillales</taxon>
        <taxon>Rhodovibrionaceae</taxon>
        <taxon>Aquibaculum</taxon>
    </lineage>
</organism>
<reference evidence="9 10" key="1">
    <citation type="submission" date="2023-03" db="EMBL/GenBank/DDBJ databases">
        <title>Fodinicurvata sp. CAU 1616 isolated from sea sendiment.</title>
        <authorList>
            <person name="Kim W."/>
        </authorList>
    </citation>
    <scope>NUCLEOTIDE SEQUENCE [LARGE SCALE GENOMIC DNA]</scope>
    <source>
        <strain evidence="9 10">CAU 1616</strain>
    </source>
</reference>
<dbReference type="Gene3D" id="3.40.50.261">
    <property type="entry name" value="Succinyl-CoA synthetase domains"/>
    <property type="match status" value="1"/>
</dbReference>
<accession>A0ABT5YPM6</accession>
<feature type="binding site" evidence="6">
    <location>
        <begin position="53"/>
        <end position="55"/>
    </location>
    <ligand>
        <name>ATP</name>
        <dbReference type="ChEBI" id="CHEBI:30616"/>
    </ligand>
</feature>
<comment type="caution">
    <text evidence="9">The sequence shown here is derived from an EMBL/GenBank/DDBJ whole genome shotgun (WGS) entry which is preliminary data.</text>
</comment>
<dbReference type="HAMAP" id="MF_00558">
    <property type="entry name" value="Succ_CoA_beta"/>
    <property type="match status" value="1"/>
</dbReference>
<dbReference type="SUPFAM" id="SSF52210">
    <property type="entry name" value="Succinyl-CoA synthetase domains"/>
    <property type="match status" value="1"/>
</dbReference>
<dbReference type="InterPro" id="IPR017866">
    <property type="entry name" value="Succ-CoA_synthase_bsu_CS"/>
</dbReference>
<dbReference type="InterPro" id="IPR005811">
    <property type="entry name" value="SUCC_ACL_C"/>
</dbReference>
<dbReference type="Gene3D" id="3.30.470.20">
    <property type="entry name" value="ATP-grasp fold, B domain"/>
    <property type="match status" value="1"/>
</dbReference>
<comment type="catalytic activity">
    <reaction evidence="6">
        <text>succinate + ATP + CoA = succinyl-CoA + ADP + phosphate</text>
        <dbReference type="Rhea" id="RHEA:17661"/>
        <dbReference type="ChEBI" id="CHEBI:30031"/>
        <dbReference type="ChEBI" id="CHEBI:30616"/>
        <dbReference type="ChEBI" id="CHEBI:43474"/>
        <dbReference type="ChEBI" id="CHEBI:57287"/>
        <dbReference type="ChEBI" id="CHEBI:57292"/>
        <dbReference type="ChEBI" id="CHEBI:456216"/>
        <dbReference type="EC" id="6.2.1.5"/>
    </reaction>
</comment>
<dbReference type="Gene3D" id="3.30.1490.20">
    <property type="entry name" value="ATP-grasp fold, A domain"/>
    <property type="match status" value="1"/>
</dbReference>
<feature type="binding site" evidence="6">
    <location>
        <position position="111"/>
    </location>
    <ligand>
        <name>ATP</name>
        <dbReference type="ChEBI" id="CHEBI:30616"/>
    </ligand>
</feature>
<feature type="binding site" evidence="6">
    <location>
        <position position="208"/>
    </location>
    <ligand>
        <name>Mg(2+)</name>
        <dbReference type="ChEBI" id="CHEBI:18420"/>
    </ligand>
</feature>
<dbReference type="InterPro" id="IPR011761">
    <property type="entry name" value="ATP-grasp"/>
</dbReference>
<dbReference type="RefSeq" id="WP_275823596.1">
    <property type="nucleotide sequence ID" value="NZ_JARHUD010000007.1"/>
</dbReference>
<evidence type="ECO:0000259" key="8">
    <source>
        <dbReference type="PROSITE" id="PS50975"/>
    </source>
</evidence>
<evidence type="ECO:0000256" key="5">
    <source>
        <dbReference type="ARBA" id="ARBA00022842"/>
    </source>
</evidence>
<comment type="similarity">
    <text evidence="6">Belongs to the succinate/malate CoA ligase beta subunit family.</text>
</comment>
<name>A0ABT5YPM6_9PROT</name>
<feature type="binding site" evidence="6">
    <location>
        <begin position="330"/>
        <end position="332"/>
    </location>
    <ligand>
        <name>substrate</name>
        <note>ligand shared with subunit alpha</note>
    </ligand>
</feature>
<dbReference type="Proteomes" id="UP001215503">
    <property type="component" value="Unassembled WGS sequence"/>
</dbReference>
<dbReference type="EC" id="6.2.1.5" evidence="6"/>
<feature type="domain" description="ATP-grasp" evidence="8">
    <location>
        <begin position="9"/>
        <end position="238"/>
    </location>
</feature>
<dbReference type="Pfam" id="PF08442">
    <property type="entry name" value="ATP-grasp_2"/>
    <property type="match status" value="1"/>
</dbReference>
<evidence type="ECO:0000256" key="2">
    <source>
        <dbReference type="ARBA" id="ARBA00022598"/>
    </source>
</evidence>
<feature type="binding site" evidence="6">
    <location>
        <position position="46"/>
    </location>
    <ligand>
        <name>ATP</name>
        <dbReference type="ChEBI" id="CHEBI:30616"/>
    </ligand>
</feature>